<dbReference type="SUPFAM" id="SSF56784">
    <property type="entry name" value="HAD-like"/>
    <property type="match status" value="1"/>
</dbReference>
<dbReference type="InterPro" id="IPR006439">
    <property type="entry name" value="HAD-SF_hydro_IA"/>
</dbReference>
<gene>
    <name evidence="1" type="ORF">IFM12276_37660</name>
</gene>
<organism evidence="1 2">
    <name type="scientific">Nocardia sputorum</name>
    <dbReference type="NCBI Taxonomy" id="2984338"/>
    <lineage>
        <taxon>Bacteria</taxon>
        <taxon>Bacillati</taxon>
        <taxon>Actinomycetota</taxon>
        <taxon>Actinomycetes</taxon>
        <taxon>Mycobacteriales</taxon>
        <taxon>Nocardiaceae</taxon>
        <taxon>Nocardia</taxon>
    </lineage>
</organism>
<dbReference type="Gene3D" id="1.10.150.240">
    <property type="entry name" value="Putative phosphatase, domain 2"/>
    <property type="match status" value="1"/>
</dbReference>
<dbReference type="InterPro" id="IPR023198">
    <property type="entry name" value="PGP-like_dom2"/>
</dbReference>
<evidence type="ECO:0000313" key="2">
    <source>
        <dbReference type="Proteomes" id="UP001317870"/>
    </source>
</evidence>
<accession>A0ABM8D0C0</accession>
<sequence length="218" mass="23473">MRMGITAVVFDMDGVLIDSEPVWEAVRRGYVAEKGGRWLPDTQQRLMGMSTGEWSAYLSGELGVGEPPETVARDVIERMAERYDAGVPLLPGAIEAVQRISEQWPLGLASSSPRELIDTVLGRTGLIEYFSVTFSTEEVDRGKPAPDVYVTVATFLRRRPSDCVAVEDSSNGLRSAHAAGMRVIAAPRPEYPPAADALGLAAKVISGLDELTPALITG</sequence>
<dbReference type="SFLD" id="SFLDG01129">
    <property type="entry name" value="C1.5:_HAD__Beta-PGM__Phosphata"/>
    <property type="match status" value="1"/>
</dbReference>
<dbReference type="InterPro" id="IPR023214">
    <property type="entry name" value="HAD_sf"/>
</dbReference>
<protein>
    <submittedName>
        <fullName evidence="1">Haloacid dehalogenase</fullName>
    </submittedName>
</protein>
<dbReference type="InterPro" id="IPR036412">
    <property type="entry name" value="HAD-like_sf"/>
</dbReference>
<reference evidence="1 2" key="1">
    <citation type="submission" date="2022-11" db="EMBL/GenBank/DDBJ databases">
        <title>Genome Sequencing of Nocardia sp. ON39_IFM12276 and assembly.</title>
        <authorList>
            <person name="Shimojima M."/>
            <person name="Toyokawa M."/>
            <person name="Uesaka K."/>
        </authorList>
    </citation>
    <scope>NUCLEOTIDE SEQUENCE [LARGE SCALE GENOMIC DNA]</scope>
    <source>
        <strain evidence="1 2">IFM 12276</strain>
    </source>
</reference>
<dbReference type="SFLD" id="SFLDS00003">
    <property type="entry name" value="Haloacid_Dehalogenase"/>
    <property type="match status" value="1"/>
</dbReference>
<dbReference type="PANTHER" id="PTHR18901">
    <property type="entry name" value="2-DEOXYGLUCOSE-6-PHOSPHATE PHOSPHATASE 2"/>
    <property type="match status" value="1"/>
</dbReference>
<evidence type="ECO:0000313" key="1">
    <source>
        <dbReference type="EMBL" id="BDU00738.1"/>
    </source>
</evidence>
<dbReference type="Gene3D" id="3.40.50.1000">
    <property type="entry name" value="HAD superfamily/HAD-like"/>
    <property type="match status" value="1"/>
</dbReference>
<dbReference type="SFLD" id="SFLDG01135">
    <property type="entry name" value="C1.5.6:_HAD__Beta-PGM__Phospha"/>
    <property type="match status" value="1"/>
</dbReference>
<dbReference type="PANTHER" id="PTHR18901:SF38">
    <property type="entry name" value="PSEUDOURIDINE-5'-PHOSPHATASE"/>
    <property type="match status" value="1"/>
</dbReference>
<dbReference type="NCBIfam" id="TIGR01509">
    <property type="entry name" value="HAD-SF-IA-v3"/>
    <property type="match status" value="1"/>
</dbReference>
<keyword evidence="2" id="KW-1185">Reference proteome</keyword>
<dbReference type="Pfam" id="PF00702">
    <property type="entry name" value="Hydrolase"/>
    <property type="match status" value="1"/>
</dbReference>
<proteinExistence type="predicted"/>
<dbReference type="Proteomes" id="UP001317870">
    <property type="component" value="Chromosome"/>
</dbReference>
<dbReference type="EMBL" id="AP026978">
    <property type="protein sequence ID" value="BDU00738.1"/>
    <property type="molecule type" value="Genomic_DNA"/>
</dbReference>
<name>A0ABM8D0C0_9NOCA</name>